<feature type="transmembrane region" description="Helical" evidence="6">
    <location>
        <begin position="161"/>
        <end position="178"/>
    </location>
</feature>
<comment type="subcellular location">
    <subcellularLocation>
        <location evidence="1">Cell membrane</location>
        <topology evidence="1">Multi-pass membrane protein</topology>
    </subcellularLocation>
</comment>
<dbReference type="InterPro" id="IPR050833">
    <property type="entry name" value="Poly_Biosynth_Transport"/>
</dbReference>
<keyword evidence="5 6" id="KW-0472">Membrane</keyword>
<accession>A0A1T5FJI3</accession>
<dbReference type="PANTHER" id="PTHR30250">
    <property type="entry name" value="PST FAMILY PREDICTED COLANIC ACID TRANSPORTER"/>
    <property type="match status" value="1"/>
</dbReference>
<feature type="transmembrane region" description="Helical" evidence="6">
    <location>
        <begin position="225"/>
        <end position="243"/>
    </location>
</feature>
<keyword evidence="4 6" id="KW-1133">Transmembrane helix</keyword>
<feature type="transmembrane region" description="Helical" evidence="6">
    <location>
        <begin position="263"/>
        <end position="292"/>
    </location>
</feature>
<feature type="transmembrane region" description="Helical" evidence="6">
    <location>
        <begin position="434"/>
        <end position="455"/>
    </location>
</feature>
<proteinExistence type="predicted"/>
<evidence type="ECO:0000256" key="1">
    <source>
        <dbReference type="ARBA" id="ARBA00004651"/>
    </source>
</evidence>
<dbReference type="Proteomes" id="UP000191055">
    <property type="component" value="Unassembled WGS sequence"/>
</dbReference>
<feature type="transmembrane region" description="Helical" evidence="6">
    <location>
        <begin position="184"/>
        <end position="204"/>
    </location>
</feature>
<evidence type="ECO:0000256" key="4">
    <source>
        <dbReference type="ARBA" id="ARBA00022989"/>
    </source>
</evidence>
<dbReference type="InterPro" id="IPR002797">
    <property type="entry name" value="Polysacc_synth"/>
</dbReference>
<organism evidence="7 8">
    <name type="scientific">Alkalitalea saponilacus</name>
    <dbReference type="NCBI Taxonomy" id="889453"/>
    <lineage>
        <taxon>Bacteria</taxon>
        <taxon>Pseudomonadati</taxon>
        <taxon>Bacteroidota</taxon>
        <taxon>Bacteroidia</taxon>
        <taxon>Marinilabiliales</taxon>
        <taxon>Marinilabiliaceae</taxon>
        <taxon>Alkalitalea</taxon>
    </lineage>
</organism>
<keyword evidence="2" id="KW-1003">Cell membrane</keyword>
<feature type="transmembrane region" description="Helical" evidence="6">
    <location>
        <begin position="467"/>
        <end position="486"/>
    </location>
</feature>
<dbReference type="EMBL" id="FUYV01000008">
    <property type="protein sequence ID" value="SKB96319.1"/>
    <property type="molecule type" value="Genomic_DNA"/>
</dbReference>
<evidence type="ECO:0000256" key="6">
    <source>
        <dbReference type="SAM" id="Phobius"/>
    </source>
</evidence>
<keyword evidence="3 6" id="KW-0812">Transmembrane</keyword>
<feature type="transmembrane region" description="Helical" evidence="6">
    <location>
        <begin position="399"/>
        <end position="422"/>
    </location>
</feature>
<reference evidence="7 8" key="1">
    <citation type="submission" date="2017-02" db="EMBL/GenBank/DDBJ databases">
        <authorList>
            <person name="Peterson S.W."/>
        </authorList>
    </citation>
    <scope>NUCLEOTIDE SEQUENCE [LARGE SCALE GENOMIC DNA]</scope>
    <source>
        <strain evidence="7 8">DSM 24412</strain>
    </source>
</reference>
<evidence type="ECO:0000313" key="7">
    <source>
        <dbReference type="EMBL" id="SKB96319.1"/>
    </source>
</evidence>
<evidence type="ECO:0000256" key="5">
    <source>
        <dbReference type="ARBA" id="ARBA00023136"/>
    </source>
</evidence>
<keyword evidence="8" id="KW-1185">Reference proteome</keyword>
<evidence type="ECO:0000256" key="2">
    <source>
        <dbReference type="ARBA" id="ARBA00022475"/>
    </source>
</evidence>
<dbReference type="PANTHER" id="PTHR30250:SF26">
    <property type="entry name" value="PSMA PROTEIN"/>
    <property type="match status" value="1"/>
</dbReference>
<dbReference type="RefSeq" id="WP_157666495.1">
    <property type="nucleotide sequence ID" value="NZ_CP021904.1"/>
</dbReference>
<feature type="transmembrane region" description="Helical" evidence="6">
    <location>
        <begin position="125"/>
        <end position="149"/>
    </location>
</feature>
<feature type="transmembrane region" description="Helical" evidence="6">
    <location>
        <begin position="313"/>
        <end position="334"/>
    </location>
</feature>
<dbReference type="STRING" id="889453.SAMN03080601_01603"/>
<feature type="transmembrane region" description="Helical" evidence="6">
    <location>
        <begin position="39"/>
        <end position="61"/>
    </location>
</feature>
<evidence type="ECO:0000256" key="3">
    <source>
        <dbReference type="ARBA" id="ARBA00022692"/>
    </source>
</evidence>
<evidence type="ECO:0000313" key="8">
    <source>
        <dbReference type="Proteomes" id="UP000191055"/>
    </source>
</evidence>
<sequence length="503" mass="56904">MSKRQFTKNLIINSLNFFVNIAYGIVLTPFLIAQLGISAYGVIQIAISISFYMGIVSSSLNQANNRYVSVYLISEDNDKANITVTTTLILYFLSFVLISPLLIYLSINSGSLFDVSAEHYNSSSYLFLFIILSFFLIMITSVFVSPAYAKNRLDLVQLINILRNVLKMGLTIFVLLYINKSLASVGFSHLLAAIISSTIALFVLKKFMPFYKFRFLDYDKNIVRKIISLSSWTLINATGILIFRQTDVILVNLLIDLETAGRYAILVQWYNVLISVATILSVVFSPIILLKYSQQRFDELKDFLFKAIRYQGIFISFASSLVVVYAKEILYFWLGMDYVNLAPFLQLMIFHFSVSQAIRPLYALNTAYNKVKVPGILTLLSGVLHILVTVYLLKYSKLGISAPIISGAVFSIILNVLILPLYASKYLNVSLFKFFDALIPAVIVQILVIAFGIALKEIVSINSILELILYSGINLLIVIGLFYFFMLSKDETTFLRNLIHRKR</sequence>
<feature type="transmembrane region" description="Helical" evidence="6">
    <location>
        <begin position="374"/>
        <end position="393"/>
    </location>
</feature>
<name>A0A1T5FJI3_9BACT</name>
<dbReference type="AlphaFoldDB" id="A0A1T5FJI3"/>
<dbReference type="Pfam" id="PF01943">
    <property type="entry name" value="Polysacc_synt"/>
    <property type="match status" value="1"/>
</dbReference>
<gene>
    <name evidence="7" type="ORF">SAMN03080601_01603</name>
</gene>
<feature type="transmembrane region" description="Helical" evidence="6">
    <location>
        <begin position="340"/>
        <end position="362"/>
    </location>
</feature>
<protein>
    <submittedName>
        <fullName evidence="7">Na+-driven multidrug efflux pump</fullName>
    </submittedName>
</protein>
<dbReference type="GO" id="GO:0005886">
    <property type="term" value="C:plasma membrane"/>
    <property type="evidence" value="ECO:0007669"/>
    <property type="project" value="UniProtKB-SubCell"/>
</dbReference>
<feature type="transmembrane region" description="Helical" evidence="6">
    <location>
        <begin position="82"/>
        <end position="105"/>
    </location>
</feature>
<dbReference type="OrthoDB" id="3224024at2"/>
<feature type="transmembrane region" description="Helical" evidence="6">
    <location>
        <begin position="12"/>
        <end position="33"/>
    </location>
</feature>